<dbReference type="Gene3D" id="1.10.150.60">
    <property type="entry name" value="ARID DNA-binding domain"/>
    <property type="match status" value="1"/>
</dbReference>
<keyword evidence="3" id="KW-0472">Membrane</keyword>
<dbReference type="SMART" id="SM00398">
    <property type="entry name" value="HMG"/>
    <property type="match status" value="1"/>
</dbReference>
<feature type="region of interest" description="Disordered" evidence="2">
    <location>
        <begin position="382"/>
        <end position="417"/>
    </location>
</feature>
<dbReference type="CDD" id="cd22009">
    <property type="entry name" value="HMG-box_AtHMGB9-like"/>
    <property type="match status" value="1"/>
</dbReference>
<keyword evidence="3" id="KW-0812">Transmembrane</keyword>
<evidence type="ECO:0000313" key="6">
    <source>
        <dbReference type="EMBL" id="KAE9450691.1"/>
    </source>
</evidence>
<evidence type="ECO:0000256" key="1">
    <source>
        <dbReference type="PROSITE-ProRule" id="PRU00267"/>
    </source>
</evidence>
<dbReference type="PANTHER" id="PTHR46691">
    <property type="entry name" value="HIGH MOBILITY GROUP B PROTEIN 9"/>
    <property type="match status" value="1"/>
</dbReference>
<feature type="region of interest" description="Disordered" evidence="2">
    <location>
        <begin position="489"/>
        <end position="538"/>
    </location>
</feature>
<dbReference type="Gene3D" id="1.10.30.10">
    <property type="entry name" value="High mobility group box domain"/>
    <property type="match status" value="1"/>
</dbReference>
<dbReference type="PROSITE" id="PS50118">
    <property type="entry name" value="HMG_BOX_2"/>
    <property type="match status" value="1"/>
</dbReference>
<keyword evidence="1" id="KW-0238">DNA-binding</keyword>
<dbReference type="SUPFAM" id="SSF47095">
    <property type="entry name" value="HMG-box"/>
    <property type="match status" value="1"/>
</dbReference>
<keyword evidence="1" id="KW-0539">Nucleus</keyword>
<feature type="compositionally biased region" description="Basic and acidic residues" evidence="2">
    <location>
        <begin position="682"/>
        <end position="713"/>
    </location>
</feature>
<feature type="compositionally biased region" description="Basic and acidic residues" evidence="2">
    <location>
        <begin position="660"/>
        <end position="675"/>
    </location>
</feature>
<protein>
    <recommendedName>
        <fullName evidence="8">ARID domain-containing protein</fullName>
    </recommendedName>
</protein>
<evidence type="ECO:0000259" key="5">
    <source>
        <dbReference type="PROSITE" id="PS51011"/>
    </source>
</evidence>
<feature type="compositionally biased region" description="Polar residues" evidence="2">
    <location>
        <begin position="382"/>
        <end position="403"/>
    </location>
</feature>
<name>A0A6A4L4L3_9ERIC</name>
<dbReference type="PANTHER" id="PTHR46691:SF3">
    <property type="entry name" value="HIGH MOBILITY GROUP B PROTEIN 15"/>
    <property type="match status" value="1"/>
</dbReference>
<keyword evidence="7" id="KW-1185">Reference proteome</keyword>
<dbReference type="CDD" id="cd16872">
    <property type="entry name" value="ARID_HMGB9-like"/>
    <property type="match status" value="1"/>
</dbReference>
<dbReference type="EMBL" id="QEFC01002773">
    <property type="protein sequence ID" value="KAE9450691.1"/>
    <property type="molecule type" value="Genomic_DNA"/>
</dbReference>
<organism evidence="6 7">
    <name type="scientific">Rhododendron williamsianum</name>
    <dbReference type="NCBI Taxonomy" id="262921"/>
    <lineage>
        <taxon>Eukaryota</taxon>
        <taxon>Viridiplantae</taxon>
        <taxon>Streptophyta</taxon>
        <taxon>Embryophyta</taxon>
        <taxon>Tracheophyta</taxon>
        <taxon>Spermatophyta</taxon>
        <taxon>Magnoliopsida</taxon>
        <taxon>eudicotyledons</taxon>
        <taxon>Gunneridae</taxon>
        <taxon>Pentapetalae</taxon>
        <taxon>asterids</taxon>
        <taxon>Ericales</taxon>
        <taxon>Ericaceae</taxon>
        <taxon>Ericoideae</taxon>
        <taxon>Rhodoreae</taxon>
        <taxon>Rhododendron</taxon>
    </lineage>
</organism>
<feature type="region of interest" description="Disordered" evidence="2">
    <location>
        <begin position="574"/>
        <end position="797"/>
    </location>
</feature>
<dbReference type="Proteomes" id="UP000428333">
    <property type="component" value="Linkage Group LG10"/>
</dbReference>
<comment type="caution">
    <text evidence="6">The sequence shown here is derived from an EMBL/GenBank/DDBJ whole genome shotgun (WGS) entry which is preliminary data.</text>
</comment>
<dbReference type="SMART" id="SM01014">
    <property type="entry name" value="ARID"/>
    <property type="match status" value="1"/>
</dbReference>
<dbReference type="InterPro" id="IPR009071">
    <property type="entry name" value="HMG_box_dom"/>
</dbReference>
<feature type="compositionally biased region" description="Basic and acidic residues" evidence="2">
    <location>
        <begin position="597"/>
        <end position="639"/>
    </location>
</feature>
<proteinExistence type="predicted"/>
<dbReference type="GO" id="GO:0005634">
    <property type="term" value="C:nucleus"/>
    <property type="evidence" value="ECO:0007669"/>
    <property type="project" value="UniProtKB-UniRule"/>
</dbReference>
<feature type="compositionally biased region" description="Basic and acidic residues" evidence="2">
    <location>
        <begin position="575"/>
        <end position="584"/>
    </location>
</feature>
<evidence type="ECO:0000313" key="7">
    <source>
        <dbReference type="Proteomes" id="UP000428333"/>
    </source>
</evidence>
<feature type="non-terminal residue" evidence="6">
    <location>
        <position position="1"/>
    </location>
</feature>
<feature type="compositionally biased region" description="Acidic residues" evidence="2">
    <location>
        <begin position="513"/>
        <end position="527"/>
    </location>
</feature>
<dbReference type="SMART" id="SM00501">
    <property type="entry name" value="BRIGHT"/>
    <property type="match status" value="1"/>
</dbReference>
<evidence type="ECO:0000256" key="3">
    <source>
        <dbReference type="SAM" id="Phobius"/>
    </source>
</evidence>
<dbReference type="InterPro" id="IPR001606">
    <property type="entry name" value="ARID_dom"/>
</dbReference>
<feature type="domain" description="HMG box" evidence="4">
    <location>
        <begin position="407"/>
        <end position="457"/>
    </location>
</feature>
<feature type="compositionally biased region" description="Polar residues" evidence="2">
    <location>
        <begin position="495"/>
        <end position="509"/>
    </location>
</feature>
<evidence type="ECO:0000256" key="2">
    <source>
        <dbReference type="SAM" id="MobiDB-lite"/>
    </source>
</evidence>
<evidence type="ECO:0008006" key="8">
    <source>
        <dbReference type="Google" id="ProtNLM"/>
    </source>
</evidence>
<dbReference type="PROSITE" id="PS51011">
    <property type="entry name" value="ARID"/>
    <property type="match status" value="1"/>
</dbReference>
<dbReference type="InterPro" id="IPR036431">
    <property type="entry name" value="ARID_dom_sf"/>
</dbReference>
<sequence length="797" mass="88174">MGCSCYILGTLMEFMAMPAMLYYITFFLGFAYLSLALGVTSPQEVVVPQFSIHDWERTEKSGGGGRRVLSEMASSSAANQSPRPNIEVAPNYIPYPIALAKYEDVVITPKLFMDTLEKLHATMGTKFMLLGMSCKCNSSSSVPMLTLSMKRRIQLLNIRITGISFDFSVKDLIGKDRVLSIDVFPGIILSRGQGRTPRKESLPRRRDRIPIIGGKDLDLHRLFVEVTARGGIEKIVREKRWKEVTAVFNFPATATNASFVLRKYYLSLIYHYEQIYFFKAKGWSPCADPFQGLCSPPVPSRSLAEPVRPSPEIQAAAVQPPRVNVAEVPPTVAAATSMPPTGSPIVGVIDGKFESGYLVTVKIGSEILKGVLYQTPQNQSCQVPQHHSISSDHNGSNTPTTSGVHARLKPLHPGKDRDISRMIGELWTKMQETEKEAYQDKAMKDKERYKIEMADYKERLRTGQIISSAVPIQQRPPPVDIHMAERSEKIETESGESPQSLENEISTSKSDSEDNTEDKDSDVEASFEVEGCAENKRIKYSVEDEGGFDVEKNVDMVGDENLETLGDVIMEESEKEFVPSEEKGAMLCEGKNSLPGENRDSVSSEENVEAKKESVPLEDKGATPWEGKEWFPCEKRDSVSSEENVETATEMEPSGKKGAMPHEGKESSAGEKRDSVPSVEYAETKIESVPLEEKGTMPREGIESSPREKRDSLSSEENAETEIETGPSEDKGARPCEGKESSPSGKRDSSEQNAETEKKLVPSEEKGTMPCEAKDSEMRESLSSEAKASDSVHSEDH</sequence>
<feature type="domain" description="ARID" evidence="5">
    <location>
        <begin position="174"/>
        <end position="277"/>
    </location>
</feature>
<keyword evidence="3" id="KW-1133">Transmembrane helix</keyword>
<dbReference type="OrthoDB" id="338531at2759"/>
<evidence type="ECO:0000259" key="4">
    <source>
        <dbReference type="PROSITE" id="PS50118"/>
    </source>
</evidence>
<feature type="transmembrane region" description="Helical" evidence="3">
    <location>
        <begin position="20"/>
        <end position="39"/>
    </location>
</feature>
<dbReference type="SUPFAM" id="SSF46774">
    <property type="entry name" value="ARID-like"/>
    <property type="match status" value="1"/>
</dbReference>
<gene>
    <name evidence="6" type="ORF">C3L33_17407</name>
</gene>
<dbReference type="InterPro" id="IPR036910">
    <property type="entry name" value="HMG_box_dom_sf"/>
</dbReference>
<dbReference type="GO" id="GO:0003677">
    <property type="term" value="F:DNA binding"/>
    <property type="evidence" value="ECO:0007669"/>
    <property type="project" value="UniProtKB-UniRule"/>
</dbReference>
<reference evidence="6 7" key="1">
    <citation type="journal article" date="2019" name="Genome Biol. Evol.">
        <title>The Rhododendron genome and chromosomal organization provide insight into shared whole-genome duplications across the heath family (Ericaceae).</title>
        <authorList>
            <person name="Soza V.L."/>
            <person name="Lindsley D."/>
            <person name="Waalkes A."/>
            <person name="Ramage E."/>
            <person name="Patwardhan R.P."/>
            <person name="Burton J.N."/>
            <person name="Adey A."/>
            <person name="Kumar A."/>
            <person name="Qiu R."/>
            <person name="Shendure J."/>
            <person name="Hall B."/>
        </authorList>
    </citation>
    <scope>NUCLEOTIDE SEQUENCE [LARGE SCALE GENOMIC DNA]</scope>
    <source>
        <strain evidence="6">RSF 1966-606</strain>
    </source>
</reference>
<dbReference type="Pfam" id="PF00505">
    <property type="entry name" value="HMG_box"/>
    <property type="match status" value="1"/>
</dbReference>
<dbReference type="InterPro" id="IPR045303">
    <property type="entry name" value="ARID_HMGB9-like"/>
</dbReference>
<feature type="compositionally biased region" description="Basic and acidic residues" evidence="2">
    <location>
        <begin position="728"/>
        <end position="797"/>
    </location>
</feature>
<dbReference type="Pfam" id="PF01388">
    <property type="entry name" value="ARID"/>
    <property type="match status" value="1"/>
</dbReference>
<dbReference type="AlphaFoldDB" id="A0A6A4L4L3"/>
<feature type="DNA-binding region" description="HMG box" evidence="1">
    <location>
        <begin position="407"/>
        <end position="457"/>
    </location>
</feature>
<accession>A0A6A4L4L3</accession>